<feature type="compositionally biased region" description="Basic and acidic residues" evidence="1">
    <location>
        <begin position="46"/>
        <end position="62"/>
    </location>
</feature>
<organism evidence="2 3">
    <name type="scientific">Prauserella oleivorans</name>
    <dbReference type="NCBI Taxonomy" id="1478153"/>
    <lineage>
        <taxon>Bacteria</taxon>
        <taxon>Bacillati</taxon>
        <taxon>Actinomycetota</taxon>
        <taxon>Actinomycetes</taxon>
        <taxon>Pseudonocardiales</taxon>
        <taxon>Pseudonocardiaceae</taxon>
        <taxon>Prauserella</taxon>
    </lineage>
</organism>
<feature type="compositionally biased region" description="Basic and acidic residues" evidence="1">
    <location>
        <begin position="1"/>
        <end position="16"/>
    </location>
</feature>
<feature type="region of interest" description="Disordered" evidence="1">
    <location>
        <begin position="31"/>
        <end position="62"/>
    </location>
</feature>
<protein>
    <submittedName>
        <fullName evidence="2">Uncharacterized protein</fullName>
    </submittedName>
</protein>
<sequence>MRSFKDMLRSLTEEPRGFNADGRVVGLGLATAQDKARRQTGAEAEDYLRGRATDDRRGTPTR</sequence>
<evidence type="ECO:0000313" key="3">
    <source>
        <dbReference type="Proteomes" id="UP001597478"/>
    </source>
</evidence>
<gene>
    <name evidence="2" type="ORF">ACFS2C_18710</name>
</gene>
<proteinExistence type="predicted"/>
<evidence type="ECO:0000256" key="1">
    <source>
        <dbReference type="SAM" id="MobiDB-lite"/>
    </source>
</evidence>
<dbReference type="RefSeq" id="WP_377388070.1">
    <property type="nucleotide sequence ID" value="NZ_JBHSAN010000010.1"/>
</dbReference>
<comment type="caution">
    <text evidence="2">The sequence shown here is derived from an EMBL/GenBank/DDBJ whole genome shotgun (WGS) entry which is preliminary data.</text>
</comment>
<reference evidence="3" key="1">
    <citation type="journal article" date="2019" name="Int. J. Syst. Evol. Microbiol.">
        <title>The Global Catalogue of Microorganisms (GCM) 10K type strain sequencing project: providing services to taxonomists for standard genome sequencing and annotation.</title>
        <authorList>
            <consortium name="The Broad Institute Genomics Platform"/>
            <consortium name="The Broad Institute Genome Sequencing Center for Infectious Disease"/>
            <person name="Wu L."/>
            <person name="Ma J."/>
        </authorList>
    </citation>
    <scope>NUCLEOTIDE SEQUENCE [LARGE SCALE GENOMIC DNA]</scope>
    <source>
        <strain evidence="3">IBRC-M 10906</strain>
    </source>
</reference>
<dbReference type="EMBL" id="JBHUOF010000030">
    <property type="protein sequence ID" value="MFD2801424.1"/>
    <property type="molecule type" value="Genomic_DNA"/>
</dbReference>
<name>A0ABW5WD66_9PSEU</name>
<keyword evidence="3" id="KW-1185">Reference proteome</keyword>
<accession>A0ABW5WD66</accession>
<dbReference type="Proteomes" id="UP001597478">
    <property type="component" value="Unassembled WGS sequence"/>
</dbReference>
<feature type="region of interest" description="Disordered" evidence="1">
    <location>
        <begin position="1"/>
        <end position="20"/>
    </location>
</feature>
<evidence type="ECO:0000313" key="2">
    <source>
        <dbReference type="EMBL" id="MFD2801424.1"/>
    </source>
</evidence>